<feature type="compositionally biased region" description="Basic and acidic residues" evidence="1">
    <location>
        <begin position="90"/>
        <end position="100"/>
    </location>
</feature>
<gene>
    <name evidence="3" type="ORF">TCIL3000_11_6210</name>
</gene>
<sequence>MVSIESQWNVASGRPCRANRGTMLQQLLEKGLNSDEEKLLHDLSDVTSDSTFTASEETLDEVDSDFSDEEVEGVLEGTKVVTDATLEREERLERKKERQRTNRHAKHFGTGGAVGKSPMSKIRLRRPSTIPLEERLRAAHERGREVRAAAMNRSVTDAIPMGVSMNGSSGGVKRKRSDQPRGRAIVGKDEEMDPPASYNDDGEVVQRVRYTSSVSVLQRYGVPVVISFSKALPGILTAGDKSPLTTNYQK</sequence>
<feature type="region of interest" description="Disordered" evidence="1">
    <location>
        <begin position="90"/>
        <end position="119"/>
    </location>
</feature>
<name>G0V0M7_TRYCI</name>
<feature type="domain" description="Vps72/YL1 N-terminal" evidence="2">
    <location>
        <begin position="14"/>
        <end position="107"/>
    </location>
</feature>
<dbReference type="Pfam" id="PF05764">
    <property type="entry name" value="YL1"/>
    <property type="match status" value="1"/>
</dbReference>
<proteinExistence type="predicted"/>
<evidence type="ECO:0000259" key="2">
    <source>
        <dbReference type="Pfam" id="PF05764"/>
    </source>
</evidence>
<dbReference type="EMBL" id="HE575324">
    <property type="protein sequence ID" value="CCC95198.1"/>
    <property type="molecule type" value="Genomic_DNA"/>
</dbReference>
<organism evidence="3">
    <name type="scientific">Trypanosoma congolense (strain IL3000)</name>
    <dbReference type="NCBI Taxonomy" id="1068625"/>
    <lineage>
        <taxon>Eukaryota</taxon>
        <taxon>Discoba</taxon>
        <taxon>Euglenozoa</taxon>
        <taxon>Kinetoplastea</taxon>
        <taxon>Metakinetoplastina</taxon>
        <taxon>Trypanosomatida</taxon>
        <taxon>Trypanosomatidae</taxon>
        <taxon>Trypanosoma</taxon>
        <taxon>Nannomonas</taxon>
    </lineage>
</organism>
<dbReference type="InterPro" id="IPR046757">
    <property type="entry name" value="YL1_N"/>
</dbReference>
<protein>
    <submittedName>
        <fullName evidence="3">Uncharacterized protein TCIL3000_11_6210</fullName>
    </submittedName>
</protein>
<feature type="compositionally biased region" description="Basic and acidic residues" evidence="1">
    <location>
        <begin position="177"/>
        <end position="189"/>
    </location>
</feature>
<accession>G0V0M7</accession>
<dbReference type="AlphaFoldDB" id="G0V0M7"/>
<dbReference type="VEuPathDB" id="TriTrypDB:TcIL3000.11.6210"/>
<feature type="region of interest" description="Disordered" evidence="1">
    <location>
        <begin position="160"/>
        <end position="200"/>
    </location>
</feature>
<reference evidence="3" key="1">
    <citation type="journal article" date="2012" name="Proc. Natl. Acad. Sci. U.S.A.">
        <title>Antigenic diversity is generated by distinct evolutionary mechanisms in African trypanosome species.</title>
        <authorList>
            <person name="Jackson A.P."/>
            <person name="Berry A."/>
            <person name="Aslett M."/>
            <person name="Allison H.C."/>
            <person name="Burton P."/>
            <person name="Vavrova-Anderson J."/>
            <person name="Brown R."/>
            <person name="Browne H."/>
            <person name="Corton N."/>
            <person name="Hauser H."/>
            <person name="Gamble J."/>
            <person name="Gilderthorp R."/>
            <person name="Marcello L."/>
            <person name="McQuillan J."/>
            <person name="Otto T.D."/>
            <person name="Quail M.A."/>
            <person name="Sanders M.J."/>
            <person name="van Tonder A."/>
            <person name="Ginger M.L."/>
            <person name="Field M.C."/>
            <person name="Barry J.D."/>
            <person name="Hertz-Fowler C."/>
            <person name="Berriman M."/>
        </authorList>
    </citation>
    <scope>NUCLEOTIDE SEQUENCE</scope>
    <source>
        <strain evidence="3">IL3000</strain>
    </source>
</reference>
<evidence type="ECO:0000313" key="3">
    <source>
        <dbReference type="EMBL" id="CCC95198.1"/>
    </source>
</evidence>
<evidence type="ECO:0000256" key="1">
    <source>
        <dbReference type="SAM" id="MobiDB-lite"/>
    </source>
</evidence>